<comment type="caution">
    <text evidence="2">The sequence shown here is derived from an EMBL/GenBank/DDBJ whole genome shotgun (WGS) entry which is preliminary data.</text>
</comment>
<dbReference type="RefSeq" id="XP_022499129.1">
    <property type="nucleotide sequence ID" value="XM_022644861.1"/>
</dbReference>
<organism evidence="2 3">
    <name type="scientific">Fonsecaea nubica</name>
    <dbReference type="NCBI Taxonomy" id="856822"/>
    <lineage>
        <taxon>Eukaryota</taxon>
        <taxon>Fungi</taxon>
        <taxon>Dikarya</taxon>
        <taxon>Ascomycota</taxon>
        <taxon>Pezizomycotina</taxon>
        <taxon>Eurotiomycetes</taxon>
        <taxon>Chaetothyriomycetidae</taxon>
        <taxon>Chaetothyriales</taxon>
        <taxon>Herpotrichiellaceae</taxon>
        <taxon>Fonsecaea</taxon>
    </lineage>
</organism>
<dbReference type="GeneID" id="34589986"/>
<feature type="compositionally biased region" description="Polar residues" evidence="1">
    <location>
        <begin position="21"/>
        <end position="30"/>
    </location>
</feature>
<gene>
    <name evidence="2" type="ORF">AYO20_06572</name>
</gene>
<protein>
    <submittedName>
        <fullName evidence="2">Uncharacterized protein</fullName>
    </submittedName>
</protein>
<accession>A0A178CXI4</accession>
<feature type="region of interest" description="Disordered" evidence="1">
    <location>
        <begin position="1"/>
        <end position="48"/>
    </location>
</feature>
<dbReference type="OrthoDB" id="4539929at2759"/>
<dbReference type="PANTHER" id="PTHR42470">
    <property type="entry name" value="VAST DOMAIN-CONTAINING PROTEIN"/>
    <property type="match status" value="1"/>
</dbReference>
<evidence type="ECO:0000313" key="3">
    <source>
        <dbReference type="Proteomes" id="UP000185904"/>
    </source>
</evidence>
<feature type="region of interest" description="Disordered" evidence="1">
    <location>
        <begin position="202"/>
        <end position="224"/>
    </location>
</feature>
<sequence>MSWVFGEGSEAGSLATALPAVTSNTAQATKTQHETIEGDRPPQKRTEVAQTDLGRSLSEDNEAEQITLQHPEAKSLKPPFASFLKGFVDPVHLNPDLAHEHSLMWKHDELKYYTQKVDSFLLQNPDQYLKFRKYGLNIIDWGKDTRLKVIQTSLDNLLEEGRKRIELLSWQTLVDRRLMVRRPAVERSSNYCRIQQIQQPRSTIDKSGAPNHRLAEEGQQERCK</sequence>
<evidence type="ECO:0000313" key="2">
    <source>
        <dbReference type="EMBL" id="OAL34117.1"/>
    </source>
</evidence>
<evidence type="ECO:0000256" key="1">
    <source>
        <dbReference type="SAM" id="MobiDB-lite"/>
    </source>
</evidence>
<dbReference type="AlphaFoldDB" id="A0A178CXI4"/>
<proteinExistence type="predicted"/>
<name>A0A178CXI4_9EURO</name>
<dbReference type="PANTHER" id="PTHR42470:SF1">
    <property type="entry name" value="VAST DOMAIN-CONTAINING PROTEIN"/>
    <property type="match status" value="1"/>
</dbReference>
<feature type="compositionally biased region" description="Basic and acidic residues" evidence="1">
    <location>
        <begin position="31"/>
        <end position="47"/>
    </location>
</feature>
<feature type="compositionally biased region" description="Basic and acidic residues" evidence="1">
    <location>
        <begin position="213"/>
        <end position="224"/>
    </location>
</feature>
<dbReference type="Proteomes" id="UP000185904">
    <property type="component" value="Unassembled WGS sequence"/>
</dbReference>
<keyword evidence="3" id="KW-1185">Reference proteome</keyword>
<dbReference type="EMBL" id="LVCJ01000042">
    <property type="protein sequence ID" value="OAL34117.1"/>
    <property type="molecule type" value="Genomic_DNA"/>
</dbReference>
<reference evidence="2 3" key="1">
    <citation type="submission" date="2016-03" db="EMBL/GenBank/DDBJ databases">
        <title>The draft genome sequence of Fonsecaea nubica causative agent of cutaneous subcutaneous infection in human host.</title>
        <authorList>
            <person name="Costa F."/>
            <person name="Sybren D.H."/>
            <person name="Raittz R.T."/>
            <person name="Weiss V.A."/>
            <person name="Leao A.C."/>
            <person name="Gomes R."/>
            <person name="De Souza E.M."/>
            <person name="Pedrosa F.O."/>
            <person name="Steffens M.B."/>
            <person name="Bombassaro A."/>
            <person name="Tadra-Sfeir M.Z."/>
            <person name="Moreno L.F."/>
            <person name="Najafzadeh M.J."/>
            <person name="Felipe M.S."/>
            <person name="Teixeira M."/>
            <person name="Sun J."/>
            <person name="Xi L."/>
            <person name="Castro M.A."/>
            <person name="Vicente V.A."/>
        </authorList>
    </citation>
    <scope>NUCLEOTIDE SEQUENCE [LARGE SCALE GENOMIC DNA]</scope>
    <source>
        <strain evidence="2 3">CBS 269.64</strain>
    </source>
</reference>